<name>A0A4U6RXI8_BRAEL</name>
<dbReference type="PANTHER" id="PTHR46825">
    <property type="entry name" value="D-ALANYL-D-ALANINE-CARBOXYPEPTIDASE/ENDOPEPTIDASE AMPH"/>
    <property type="match status" value="1"/>
</dbReference>
<proteinExistence type="predicted"/>
<gene>
    <name evidence="4" type="ORF">FDV58_19685</name>
</gene>
<keyword evidence="2" id="KW-0472">Membrane</keyword>
<reference evidence="4 5" key="1">
    <citation type="submission" date="2019-05" db="EMBL/GenBank/DDBJ databases">
        <title>Draft Genome of Bradyrhizobium elkanii strain SEMIA 938, Used in Commercial Inoculants for Lupinus spp. in Brazil.</title>
        <authorList>
            <person name="Hungria M."/>
            <person name="Delamuta J.R.M."/>
            <person name="Ribeiro R.A."/>
            <person name="Nogueira M.A."/>
        </authorList>
    </citation>
    <scope>NUCLEOTIDE SEQUENCE [LARGE SCALE GENOMIC DNA]</scope>
    <source>
        <strain evidence="4 5">Semia 938</strain>
    </source>
</reference>
<dbReference type="Pfam" id="PF00144">
    <property type="entry name" value="Beta-lactamase"/>
    <property type="match status" value="1"/>
</dbReference>
<dbReference type="GO" id="GO:0016020">
    <property type="term" value="C:membrane"/>
    <property type="evidence" value="ECO:0007669"/>
    <property type="project" value="UniProtKB-SubCell"/>
</dbReference>
<evidence type="ECO:0000313" key="5">
    <source>
        <dbReference type="Proteomes" id="UP000305095"/>
    </source>
</evidence>
<organism evidence="4 5">
    <name type="scientific">Bradyrhizobium elkanii</name>
    <dbReference type="NCBI Taxonomy" id="29448"/>
    <lineage>
        <taxon>Bacteria</taxon>
        <taxon>Pseudomonadati</taxon>
        <taxon>Pseudomonadota</taxon>
        <taxon>Alphaproteobacteria</taxon>
        <taxon>Hyphomicrobiales</taxon>
        <taxon>Nitrobacteraceae</taxon>
        <taxon>Bradyrhizobium</taxon>
    </lineage>
</organism>
<dbReference type="InterPro" id="IPR001466">
    <property type="entry name" value="Beta-lactam-related"/>
</dbReference>
<dbReference type="Gene3D" id="3.40.710.10">
    <property type="entry name" value="DD-peptidase/beta-lactamase superfamily"/>
    <property type="match status" value="1"/>
</dbReference>
<sequence length="412" mass="43965">MVQPKVNIVHCHRQEGEMSDQMIDATTSPAQIVQEAAKKYLGISNAPGCCIAVYDEKSFGTKGYVYPKGLSGVAGSSPAPFSVTTDTVFEIGSVTKVFTSTLLAVAVKAGGPSLDDTIGPYLNLFNANTVGTPVLDAIQLVQFATHTSGMPEQPGDGLTGYSEQLFADEPPSSELIKWWNQYDTPPQGCWQYSNIGFVTLGFAVTQMFAKDKGHNYNEILAEYVTGPLGMKQTGAVVNSSWKIAQGCIGHWSKSSEPPYRIVFDRNTPTGGTAFDLKTTGDDMIRFLAAQIAAPNGVLGSQIALTQQNQGTFPVCGEKTSVTMGLAWQITTDTQGHTVFTKNGATSRGGFEAIVIVVPELQCGVAVLSNQYFDASGVHPAGIAPGRTALEIISQLHPGFELTEPLPEHDPFD</sequence>
<dbReference type="InterPro" id="IPR050491">
    <property type="entry name" value="AmpC-like"/>
</dbReference>
<dbReference type="GO" id="GO:0016787">
    <property type="term" value="F:hydrolase activity"/>
    <property type="evidence" value="ECO:0007669"/>
    <property type="project" value="UniProtKB-KW"/>
</dbReference>
<comment type="caution">
    <text evidence="4">The sequence shown here is derived from an EMBL/GenBank/DDBJ whole genome shotgun (WGS) entry which is preliminary data.</text>
</comment>
<accession>A0A4U6RXI8</accession>
<dbReference type="InterPro" id="IPR012338">
    <property type="entry name" value="Beta-lactam/transpept-like"/>
</dbReference>
<dbReference type="SUPFAM" id="SSF56601">
    <property type="entry name" value="beta-lactamase/transpeptidase-like"/>
    <property type="match status" value="1"/>
</dbReference>
<feature type="domain" description="Beta-lactamase-related" evidence="3">
    <location>
        <begin position="61"/>
        <end position="372"/>
    </location>
</feature>
<evidence type="ECO:0000256" key="1">
    <source>
        <dbReference type="ARBA" id="ARBA00004370"/>
    </source>
</evidence>
<keyword evidence="4" id="KW-0378">Hydrolase</keyword>
<evidence type="ECO:0000259" key="3">
    <source>
        <dbReference type="Pfam" id="PF00144"/>
    </source>
</evidence>
<dbReference type="Proteomes" id="UP000305095">
    <property type="component" value="Unassembled WGS sequence"/>
</dbReference>
<dbReference type="AlphaFoldDB" id="A0A4U6RXI8"/>
<dbReference type="PANTHER" id="PTHR46825:SF11">
    <property type="entry name" value="PENICILLIN-BINDING PROTEIN 4"/>
    <property type="match status" value="1"/>
</dbReference>
<evidence type="ECO:0000313" key="4">
    <source>
        <dbReference type="EMBL" id="TKV79947.1"/>
    </source>
</evidence>
<evidence type="ECO:0000256" key="2">
    <source>
        <dbReference type="ARBA" id="ARBA00023136"/>
    </source>
</evidence>
<protein>
    <submittedName>
        <fullName evidence="4">Serine hydrolase</fullName>
    </submittedName>
</protein>
<dbReference type="EMBL" id="SZZP01000011">
    <property type="protein sequence ID" value="TKV79947.1"/>
    <property type="molecule type" value="Genomic_DNA"/>
</dbReference>
<comment type="subcellular location">
    <subcellularLocation>
        <location evidence="1">Membrane</location>
    </subcellularLocation>
</comment>